<dbReference type="PANTHER" id="PTHR30468">
    <property type="entry name" value="ALPHA-KETOGLUTARATE-DEPENDENT SULFONATE DIOXYGENASE"/>
    <property type="match status" value="1"/>
</dbReference>
<dbReference type="PANTHER" id="PTHR30468:SF1">
    <property type="entry name" value="ALPHA-KETOGLUTARATE-DEPENDENT SULFONATE DIOXYGENASE"/>
    <property type="match status" value="1"/>
</dbReference>
<dbReference type="EC" id="1.14.11.17" evidence="7"/>
<dbReference type="GO" id="GO:0000908">
    <property type="term" value="F:taurine dioxygenase activity"/>
    <property type="evidence" value="ECO:0007669"/>
    <property type="project" value="UniProtKB-EC"/>
</dbReference>
<evidence type="ECO:0000256" key="2">
    <source>
        <dbReference type="ARBA" id="ARBA00022723"/>
    </source>
</evidence>
<comment type="similarity">
    <text evidence="1">Belongs to the TfdA dioxygenase family.</text>
</comment>
<reference evidence="7 8" key="1">
    <citation type="submission" date="2024-06" db="EMBL/GenBank/DDBJ databases">
        <title>Sorghum-associated microbial communities from plants grown in Nebraska, USA.</title>
        <authorList>
            <person name="Schachtman D."/>
        </authorList>
    </citation>
    <scope>NUCLEOTIDE SEQUENCE [LARGE SCALE GENOMIC DNA]</scope>
    <source>
        <strain evidence="7 8">2709</strain>
    </source>
</reference>
<keyword evidence="4 7" id="KW-0560">Oxidoreductase</keyword>
<keyword evidence="8" id="KW-1185">Reference proteome</keyword>
<proteinExistence type="inferred from homology"/>
<keyword evidence="5" id="KW-0408">Iron</keyword>
<dbReference type="InterPro" id="IPR003819">
    <property type="entry name" value="TauD/TfdA-like"/>
</dbReference>
<feature type="domain" description="TauD/TfdA-like" evidence="6">
    <location>
        <begin position="6"/>
        <end position="279"/>
    </location>
</feature>
<dbReference type="Pfam" id="PF02668">
    <property type="entry name" value="TauD"/>
    <property type="match status" value="1"/>
</dbReference>
<dbReference type="EMBL" id="JBEPSH010000008">
    <property type="protein sequence ID" value="MET4579214.1"/>
    <property type="molecule type" value="Genomic_DNA"/>
</dbReference>
<evidence type="ECO:0000256" key="4">
    <source>
        <dbReference type="ARBA" id="ARBA00023002"/>
    </source>
</evidence>
<gene>
    <name evidence="7" type="ORF">ABIE13_004337</name>
</gene>
<dbReference type="Gene3D" id="3.60.130.10">
    <property type="entry name" value="Clavaminate synthase-like"/>
    <property type="match status" value="1"/>
</dbReference>
<evidence type="ECO:0000259" key="6">
    <source>
        <dbReference type="Pfam" id="PF02668"/>
    </source>
</evidence>
<keyword evidence="2" id="KW-0479">Metal-binding</keyword>
<organism evidence="7 8">
    <name type="scientific">Ottowia thiooxydans</name>
    <dbReference type="NCBI Taxonomy" id="219182"/>
    <lineage>
        <taxon>Bacteria</taxon>
        <taxon>Pseudomonadati</taxon>
        <taxon>Pseudomonadota</taxon>
        <taxon>Betaproteobacteria</taxon>
        <taxon>Burkholderiales</taxon>
        <taxon>Comamonadaceae</taxon>
        <taxon>Ottowia</taxon>
    </lineage>
</organism>
<protein>
    <submittedName>
        <fullName evidence="7">Taurine dioxygenase</fullName>
        <ecNumber evidence="7">1.14.11.17</ecNumber>
    </submittedName>
</protein>
<dbReference type="InterPro" id="IPR051323">
    <property type="entry name" value="AtsK-like"/>
</dbReference>
<keyword evidence="3 7" id="KW-0223">Dioxygenase</keyword>
<evidence type="ECO:0000256" key="3">
    <source>
        <dbReference type="ARBA" id="ARBA00022964"/>
    </source>
</evidence>
<name>A0ABV2QDV3_9BURK</name>
<evidence type="ECO:0000256" key="5">
    <source>
        <dbReference type="ARBA" id="ARBA00023004"/>
    </source>
</evidence>
<dbReference type="RefSeq" id="WP_354447085.1">
    <property type="nucleotide sequence ID" value="NZ_JBEPSH010000008.1"/>
</dbReference>
<evidence type="ECO:0000313" key="7">
    <source>
        <dbReference type="EMBL" id="MET4579214.1"/>
    </source>
</evidence>
<evidence type="ECO:0000313" key="8">
    <source>
        <dbReference type="Proteomes" id="UP001549320"/>
    </source>
</evidence>
<dbReference type="Proteomes" id="UP001549320">
    <property type="component" value="Unassembled WGS sequence"/>
</dbReference>
<dbReference type="SUPFAM" id="SSF51197">
    <property type="entry name" value="Clavaminate synthase-like"/>
    <property type="match status" value="1"/>
</dbReference>
<accession>A0ABV2QDV3</accession>
<sequence length="300" mass="33852">MKLKPTGKILGARVEDLDISVPLSEQDRSEVMSALGHYGVLEFPEQTLSPQALRDFSAQFGELFISPGGRAQEPGFPEIMNLSNIVRDGQPLGLSDAGQSWHTDMSYMPMIAFSNVLYALTIPFRDGRPLGATQFRNMHAVCEALPPEIKARLNGRRGIHDFEKFWDMMRREKGSSRPALSEAERRARPPVSQPLIFPHPITGREVLYANPGYLTGIEGLPQKEAEELMDWLFEFQERDEFLFEFHWSPRSVLMWDNIGTTHNAVADYGLQEPRHIKRCQVMATEFYSSAGTGIPVQALT</sequence>
<dbReference type="InterPro" id="IPR042098">
    <property type="entry name" value="TauD-like_sf"/>
</dbReference>
<evidence type="ECO:0000256" key="1">
    <source>
        <dbReference type="ARBA" id="ARBA00005896"/>
    </source>
</evidence>
<comment type="caution">
    <text evidence="7">The sequence shown here is derived from an EMBL/GenBank/DDBJ whole genome shotgun (WGS) entry which is preliminary data.</text>
</comment>